<accession>A0ABU2K6M8</accession>
<dbReference type="InterPro" id="IPR032710">
    <property type="entry name" value="NTF2-like_dom_sf"/>
</dbReference>
<evidence type="ECO:0000259" key="1">
    <source>
        <dbReference type="Pfam" id="PF13577"/>
    </source>
</evidence>
<dbReference type="EMBL" id="JAVREI010000003">
    <property type="protein sequence ID" value="MDT0275808.1"/>
    <property type="molecule type" value="Genomic_DNA"/>
</dbReference>
<reference evidence="3" key="1">
    <citation type="submission" date="2023-07" db="EMBL/GenBank/DDBJ databases">
        <title>30 novel species of actinomycetes from the DSMZ collection.</title>
        <authorList>
            <person name="Nouioui I."/>
        </authorList>
    </citation>
    <scope>NUCLEOTIDE SEQUENCE [LARGE SCALE GENOMIC DNA]</scope>
    <source>
        <strain evidence="3">DSM 46792</strain>
    </source>
</reference>
<dbReference type="InterPro" id="IPR037401">
    <property type="entry name" value="SnoaL-like"/>
</dbReference>
<dbReference type="SUPFAM" id="SSF54427">
    <property type="entry name" value="NTF2-like"/>
    <property type="match status" value="1"/>
</dbReference>
<protein>
    <submittedName>
        <fullName evidence="2">Nuclear transport factor 2 family protein</fullName>
    </submittedName>
</protein>
<organism evidence="2 3">
    <name type="scientific">Blastococcus goldschmidtiae</name>
    <dbReference type="NCBI Taxonomy" id="3075546"/>
    <lineage>
        <taxon>Bacteria</taxon>
        <taxon>Bacillati</taxon>
        <taxon>Actinomycetota</taxon>
        <taxon>Actinomycetes</taxon>
        <taxon>Geodermatophilales</taxon>
        <taxon>Geodermatophilaceae</taxon>
        <taxon>Blastococcus</taxon>
    </lineage>
</organism>
<dbReference type="Pfam" id="PF13577">
    <property type="entry name" value="SnoaL_4"/>
    <property type="match status" value="1"/>
</dbReference>
<dbReference type="Proteomes" id="UP001183222">
    <property type="component" value="Unassembled WGS sequence"/>
</dbReference>
<evidence type="ECO:0000313" key="3">
    <source>
        <dbReference type="Proteomes" id="UP001183222"/>
    </source>
</evidence>
<dbReference type="Gene3D" id="3.10.450.50">
    <property type="match status" value="1"/>
</dbReference>
<sequence length="134" mass="14977">MDEIQQLVAQNEIRNLVARYAHLVDDAQVQPWSELFVEDGRMEAWAMPLEGRPALVEWITGVLAGPTLRHIMGGHHVVVDSDAEAHGTADMVLLAAVEGSWVVAAAPRYVDRYVRTESGWRFAERILEDRSAKS</sequence>
<name>A0ABU2K6M8_9ACTN</name>
<dbReference type="RefSeq" id="WP_311344628.1">
    <property type="nucleotide sequence ID" value="NZ_JAVREI010000003.1"/>
</dbReference>
<feature type="domain" description="SnoaL-like" evidence="1">
    <location>
        <begin position="6"/>
        <end position="125"/>
    </location>
</feature>
<dbReference type="CDD" id="cd00531">
    <property type="entry name" value="NTF2_like"/>
    <property type="match status" value="1"/>
</dbReference>
<gene>
    <name evidence="2" type="ORF">RM425_07820</name>
</gene>
<keyword evidence="3" id="KW-1185">Reference proteome</keyword>
<comment type="caution">
    <text evidence="2">The sequence shown here is derived from an EMBL/GenBank/DDBJ whole genome shotgun (WGS) entry which is preliminary data.</text>
</comment>
<proteinExistence type="predicted"/>
<evidence type="ECO:0000313" key="2">
    <source>
        <dbReference type="EMBL" id="MDT0275808.1"/>
    </source>
</evidence>